<proteinExistence type="predicted"/>
<comment type="subcellular location">
    <subcellularLocation>
        <location evidence="1">Membrane</location>
    </subcellularLocation>
</comment>
<reference evidence="4 5" key="1">
    <citation type="submission" date="2017-10" db="EMBL/GenBank/DDBJ databases">
        <title>Whole genome of Pedobacter ginsengisoli T01R-27 isolated from tomato rhizosphere.</title>
        <authorList>
            <person name="Weon H.-Y."/>
            <person name="Lee S.A."/>
            <person name="Sang M.K."/>
            <person name="Song J."/>
        </authorList>
    </citation>
    <scope>NUCLEOTIDE SEQUENCE [LARGE SCALE GENOMIC DNA]</scope>
    <source>
        <strain evidence="4 5">T01R-27</strain>
    </source>
</reference>
<dbReference type="InterPro" id="IPR012338">
    <property type="entry name" value="Beta-lactam/transpept-like"/>
</dbReference>
<dbReference type="RefSeq" id="WP_099439539.1">
    <property type="nucleotide sequence ID" value="NZ_CP024091.1"/>
</dbReference>
<dbReference type="OrthoDB" id="1522765at2"/>
<evidence type="ECO:0000256" key="2">
    <source>
        <dbReference type="ARBA" id="ARBA00023136"/>
    </source>
</evidence>
<dbReference type="KEGG" id="pgs:CPT03_14625"/>
<dbReference type="AlphaFoldDB" id="A0A2D1U7P0"/>
<dbReference type="Gene3D" id="3.40.710.10">
    <property type="entry name" value="DD-peptidase/beta-lactamase superfamily"/>
    <property type="match status" value="1"/>
</dbReference>
<dbReference type="InterPro" id="IPR001466">
    <property type="entry name" value="Beta-lactam-related"/>
</dbReference>
<name>A0A2D1U7P0_9SPHI</name>
<accession>A0A2D1U7P0</accession>
<dbReference type="Proteomes" id="UP000223749">
    <property type="component" value="Chromosome"/>
</dbReference>
<sequence>MKQILGIFILAFLFSSVKGQELTHFADSIRVKNEIPELSYAALTADSVLIKNVIGFRQSNVQNDQTKAKADDYFHLGSNTKAITGFIAGYLVESKKITWNTKFFALFPEWKKDANPAFYEITLLDLLSHRAHVKPYTSGAEFQSLPKFAGTKDEQRKLFVKYLISNDALEKNNETYNYSNAGYSVAAAMLEKASGKTWERLLDEVLSKKLHLRYKLGWPNRTDINQPWGHWIENNKLTPLSSHTDYNLNLIEPAGDISMPLKDYIKFVQLNLSGLRGKSNFLKAETYNYLHYGLKDYSIGWLNVNMPDKHSSEHAGSAGTFYCYTLINKDKNVAYIIMANSATESTLTGIFKLLEKMIKTVESKM</sequence>
<feature type="domain" description="Beta-lactamase-related" evidence="3">
    <location>
        <begin position="30"/>
        <end position="344"/>
    </location>
</feature>
<evidence type="ECO:0000313" key="5">
    <source>
        <dbReference type="Proteomes" id="UP000223749"/>
    </source>
</evidence>
<dbReference type="GO" id="GO:0016020">
    <property type="term" value="C:membrane"/>
    <property type="evidence" value="ECO:0007669"/>
    <property type="project" value="UniProtKB-SubCell"/>
</dbReference>
<evidence type="ECO:0000256" key="1">
    <source>
        <dbReference type="ARBA" id="ARBA00004370"/>
    </source>
</evidence>
<dbReference type="PANTHER" id="PTHR46825:SF11">
    <property type="entry name" value="PENICILLIN-BINDING PROTEIN 4"/>
    <property type="match status" value="1"/>
</dbReference>
<protein>
    <submittedName>
        <fullName evidence="4">Serine hydrolase</fullName>
    </submittedName>
</protein>
<evidence type="ECO:0000313" key="4">
    <source>
        <dbReference type="EMBL" id="ATP57619.1"/>
    </source>
</evidence>
<dbReference type="GO" id="GO:0016787">
    <property type="term" value="F:hydrolase activity"/>
    <property type="evidence" value="ECO:0007669"/>
    <property type="project" value="UniProtKB-KW"/>
</dbReference>
<dbReference type="Pfam" id="PF00144">
    <property type="entry name" value="Beta-lactamase"/>
    <property type="match status" value="1"/>
</dbReference>
<keyword evidence="5" id="KW-1185">Reference proteome</keyword>
<gene>
    <name evidence="4" type="ORF">CPT03_14625</name>
</gene>
<dbReference type="EMBL" id="CP024091">
    <property type="protein sequence ID" value="ATP57619.1"/>
    <property type="molecule type" value="Genomic_DNA"/>
</dbReference>
<keyword evidence="2" id="KW-0472">Membrane</keyword>
<evidence type="ECO:0000259" key="3">
    <source>
        <dbReference type="Pfam" id="PF00144"/>
    </source>
</evidence>
<keyword evidence="4" id="KW-0378">Hydrolase</keyword>
<dbReference type="InterPro" id="IPR050491">
    <property type="entry name" value="AmpC-like"/>
</dbReference>
<dbReference type="PANTHER" id="PTHR46825">
    <property type="entry name" value="D-ALANYL-D-ALANINE-CARBOXYPEPTIDASE/ENDOPEPTIDASE AMPH"/>
    <property type="match status" value="1"/>
</dbReference>
<organism evidence="4 5">
    <name type="scientific">Pedobacter ginsengisoli</name>
    <dbReference type="NCBI Taxonomy" id="363852"/>
    <lineage>
        <taxon>Bacteria</taxon>
        <taxon>Pseudomonadati</taxon>
        <taxon>Bacteroidota</taxon>
        <taxon>Sphingobacteriia</taxon>
        <taxon>Sphingobacteriales</taxon>
        <taxon>Sphingobacteriaceae</taxon>
        <taxon>Pedobacter</taxon>
    </lineage>
</organism>
<dbReference type="SUPFAM" id="SSF56601">
    <property type="entry name" value="beta-lactamase/transpeptidase-like"/>
    <property type="match status" value="1"/>
</dbReference>